<comment type="caution">
    <text evidence="2">The sequence shown here is derived from an EMBL/GenBank/DDBJ whole genome shotgun (WGS) entry which is preliminary data.</text>
</comment>
<feature type="region of interest" description="Disordered" evidence="1">
    <location>
        <begin position="153"/>
        <end position="178"/>
    </location>
</feature>
<organism evidence="2 3">
    <name type="scientific">Steinernema carpocapsae</name>
    <name type="common">Entomopathogenic nematode</name>
    <dbReference type="NCBI Taxonomy" id="34508"/>
    <lineage>
        <taxon>Eukaryota</taxon>
        <taxon>Metazoa</taxon>
        <taxon>Ecdysozoa</taxon>
        <taxon>Nematoda</taxon>
        <taxon>Chromadorea</taxon>
        <taxon>Rhabditida</taxon>
        <taxon>Tylenchina</taxon>
        <taxon>Panagrolaimomorpha</taxon>
        <taxon>Strongyloidoidea</taxon>
        <taxon>Steinernematidae</taxon>
        <taxon>Steinernema</taxon>
    </lineage>
</organism>
<dbReference type="EMBL" id="AZBU02000004">
    <property type="protein sequence ID" value="TKR79861.1"/>
    <property type="molecule type" value="Genomic_DNA"/>
</dbReference>
<keyword evidence="3" id="KW-1185">Reference proteome</keyword>
<evidence type="ECO:0000256" key="1">
    <source>
        <dbReference type="SAM" id="MobiDB-lite"/>
    </source>
</evidence>
<reference evidence="2 3" key="1">
    <citation type="journal article" date="2015" name="Genome Biol.">
        <title>Comparative genomics of Steinernema reveals deeply conserved gene regulatory networks.</title>
        <authorList>
            <person name="Dillman A.R."/>
            <person name="Macchietto M."/>
            <person name="Porter C.F."/>
            <person name="Rogers A."/>
            <person name="Williams B."/>
            <person name="Antoshechkin I."/>
            <person name="Lee M.M."/>
            <person name="Goodwin Z."/>
            <person name="Lu X."/>
            <person name="Lewis E.E."/>
            <person name="Goodrich-Blair H."/>
            <person name="Stock S.P."/>
            <person name="Adams B.J."/>
            <person name="Sternberg P.W."/>
            <person name="Mortazavi A."/>
        </authorList>
    </citation>
    <scope>NUCLEOTIDE SEQUENCE [LARGE SCALE GENOMIC DNA]</scope>
    <source>
        <strain evidence="2 3">ALL</strain>
    </source>
</reference>
<evidence type="ECO:0000313" key="3">
    <source>
        <dbReference type="Proteomes" id="UP000298663"/>
    </source>
</evidence>
<gene>
    <name evidence="2" type="ORF">L596_014020</name>
</gene>
<name>A0A4U5NBU0_STECR</name>
<sequence>MLRGSRSAPSSFVVPRSKLDSLAAWRRRGERRAGAETSFPPTRGARIHNHNNNSSGTIIIDSRGSTRVWPERGGDAGLNRFFRGEEDRRRTYLKVACFRTHRPRRQKNDIDEDAEGAIEGRSATSANIAGFLGKQPAERRKRRLREEVGRVRTGIPIRGDKPSVKASWVLKSERSRDQ</sequence>
<protein>
    <submittedName>
        <fullName evidence="2">Uncharacterized protein</fullName>
    </submittedName>
</protein>
<accession>A0A4U5NBU0</accession>
<evidence type="ECO:0000313" key="2">
    <source>
        <dbReference type="EMBL" id="TKR79861.1"/>
    </source>
</evidence>
<feature type="region of interest" description="Disordered" evidence="1">
    <location>
        <begin position="30"/>
        <end position="59"/>
    </location>
</feature>
<reference evidence="2 3" key="2">
    <citation type="journal article" date="2019" name="G3 (Bethesda)">
        <title>Hybrid Assembly of the Genome of the Entomopathogenic Nematode Steinernema carpocapsae Identifies the X-Chromosome.</title>
        <authorList>
            <person name="Serra L."/>
            <person name="Macchietto M."/>
            <person name="Macias-Munoz A."/>
            <person name="McGill C.J."/>
            <person name="Rodriguez I.M."/>
            <person name="Rodriguez B."/>
            <person name="Murad R."/>
            <person name="Mortazavi A."/>
        </authorList>
    </citation>
    <scope>NUCLEOTIDE SEQUENCE [LARGE SCALE GENOMIC DNA]</scope>
    <source>
        <strain evidence="2 3">ALL</strain>
    </source>
</reference>
<dbReference type="Proteomes" id="UP000298663">
    <property type="component" value="Unassembled WGS sequence"/>
</dbReference>
<proteinExistence type="predicted"/>
<dbReference type="AlphaFoldDB" id="A0A4U5NBU0"/>